<evidence type="ECO:0000256" key="4">
    <source>
        <dbReference type="ARBA" id="ARBA00022842"/>
    </source>
</evidence>
<evidence type="ECO:0000313" key="9">
    <source>
        <dbReference type="EMBL" id="AGD80135.1"/>
    </source>
</evidence>
<dbReference type="AlphaFoldDB" id="L7XCQ7"/>
<dbReference type="SFLD" id="SFLDG01019">
    <property type="entry name" value="Terpene_Cyclase_Like_1_C_Termi"/>
    <property type="match status" value="1"/>
</dbReference>
<comment type="pathway">
    <text evidence="2">Secondary metabolite biosynthesis; terpenoid biosynthesis.</text>
</comment>
<dbReference type="InterPro" id="IPR001906">
    <property type="entry name" value="Terpene_synth_N"/>
</dbReference>
<dbReference type="InterPro" id="IPR050148">
    <property type="entry name" value="Terpene_synthase-like"/>
</dbReference>
<feature type="domain" description="Terpene synthase metal-binding" evidence="8">
    <location>
        <begin position="263"/>
        <end position="502"/>
    </location>
</feature>
<accession>L7XCQ7</accession>
<dbReference type="GO" id="GO:0000287">
    <property type="term" value="F:magnesium ion binding"/>
    <property type="evidence" value="ECO:0007669"/>
    <property type="project" value="InterPro"/>
</dbReference>
<dbReference type="EC" id="4.2.3.23" evidence="6"/>
<evidence type="ECO:0000256" key="6">
    <source>
        <dbReference type="ARBA" id="ARBA00038973"/>
    </source>
</evidence>
<dbReference type="SMR" id="L7XCQ7"/>
<dbReference type="Pfam" id="PF03936">
    <property type="entry name" value="Terpene_synth_C"/>
    <property type="match status" value="1"/>
</dbReference>
<dbReference type="PANTHER" id="PTHR31225">
    <property type="entry name" value="OS04G0344100 PROTEIN-RELATED"/>
    <property type="match status" value="1"/>
</dbReference>
<proteinExistence type="evidence at transcript level"/>
<dbReference type="Pfam" id="PF01397">
    <property type="entry name" value="Terpene_synth"/>
    <property type="match status" value="1"/>
</dbReference>
<dbReference type="SUPFAM" id="SSF48576">
    <property type="entry name" value="Terpenoid synthases"/>
    <property type="match status" value="1"/>
</dbReference>
<dbReference type="CDD" id="cd00684">
    <property type="entry name" value="Terpene_cyclase_plant_C1"/>
    <property type="match status" value="1"/>
</dbReference>
<reference evidence="9" key="1">
    <citation type="submission" date="2012-11" db="EMBL/GenBank/DDBJ databases">
        <title>Isolation and characterization of germacrene A synthase (GAS) gene from sesquiterpene biosynthesis pathway in yarrow (Achillea millefolium L.).</title>
        <authorList>
            <person name="Pazouki L."/>
            <person name="Rajabi Memari H."/>
            <person name="Niinemets U."/>
        </authorList>
    </citation>
    <scope>NUCLEOTIDE SEQUENCE</scope>
</reference>
<dbReference type="GO" id="GO:0016102">
    <property type="term" value="P:diterpenoid biosynthetic process"/>
    <property type="evidence" value="ECO:0007669"/>
    <property type="project" value="InterPro"/>
</dbReference>
<dbReference type="Gene3D" id="1.50.10.130">
    <property type="entry name" value="Terpene synthase, N-terminal domain"/>
    <property type="match status" value="1"/>
</dbReference>
<evidence type="ECO:0000256" key="3">
    <source>
        <dbReference type="ARBA" id="ARBA00022723"/>
    </source>
</evidence>
<evidence type="ECO:0000256" key="2">
    <source>
        <dbReference type="ARBA" id="ARBA00004721"/>
    </source>
</evidence>
<dbReference type="FunFam" id="1.50.10.130:FF:000001">
    <property type="entry name" value="Isoprene synthase, chloroplastic"/>
    <property type="match status" value="1"/>
</dbReference>
<dbReference type="EMBL" id="KC145534">
    <property type="protein sequence ID" value="AGD80135.1"/>
    <property type="molecule type" value="mRNA"/>
</dbReference>
<dbReference type="InterPro" id="IPR034741">
    <property type="entry name" value="Terpene_cyclase-like_1_C"/>
</dbReference>
<dbReference type="PANTHER" id="PTHR31225:SF120">
    <property type="entry name" value="GERMACRENE-A SYNTHASE"/>
    <property type="match status" value="1"/>
</dbReference>
<dbReference type="InterPro" id="IPR005630">
    <property type="entry name" value="Terpene_synthase_metal-bd"/>
</dbReference>
<dbReference type="SUPFAM" id="SSF48239">
    <property type="entry name" value="Terpenoid cyclases/Protein prenyltransferases"/>
    <property type="match status" value="1"/>
</dbReference>
<dbReference type="GO" id="GO:0034005">
    <property type="term" value="F:germacrene-A synthase activity"/>
    <property type="evidence" value="ECO:0007669"/>
    <property type="project" value="UniProtKB-EC"/>
</dbReference>
<comment type="cofactor">
    <cofactor evidence="1">
        <name>Mg(2+)</name>
        <dbReference type="ChEBI" id="CHEBI:18420"/>
    </cofactor>
</comment>
<dbReference type="FunFam" id="1.10.600.10:FF:000007">
    <property type="entry name" value="Isoprene synthase, chloroplastic"/>
    <property type="match status" value="1"/>
</dbReference>
<dbReference type="InterPro" id="IPR008949">
    <property type="entry name" value="Isoprenoid_synthase_dom_sf"/>
</dbReference>
<gene>
    <name evidence="9" type="primary">GAS</name>
</gene>
<dbReference type="InterPro" id="IPR008930">
    <property type="entry name" value="Terpenoid_cyclase/PrenylTrfase"/>
</dbReference>
<dbReference type="InterPro" id="IPR044814">
    <property type="entry name" value="Terpene_cyclase_plant_C1"/>
</dbReference>
<dbReference type="Gene3D" id="1.10.600.10">
    <property type="entry name" value="Farnesyl Diphosphate Synthase"/>
    <property type="match status" value="1"/>
</dbReference>
<keyword evidence="3" id="KW-0479">Metal-binding</keyword>
<dbReference type="InterPro" id="IPR036965">
    <property type="entry name" value="Terpene_synth_N_sf"/>
</dbReference>
<evidence type="ECO:0000256" key="5">
    <source>
        <dbReference type="ARBA" id="ARBA00023239"/>
    </source>
</evidence>
<evidence type="ECO:0000259" key="8">
    <source>
        <dbReference type="Pfam" id="PF03936"/>
    </source>
</evidence>
<keyword evidence="4" id="KW-0460">Magnesium</keyword>
<organism evidence="9">
    <name type="scientific">Achillea millefolium</name>
    <name type="common">Common yarrow</name>
    <name type="synonym">Achillea lanulosa</name>
    <dbReference type="NCBI Taxonomy" id="13329"/>
    <lineage>
        <taxon>Eukaryota</taxon>
        <taxon>Viridiplantae</taxon>
        <taxon>Streptophyta</taxon>
        <taxon>Embryophyta</taxon>
        <taxon>Tracheophyta</taxon>
        <taxon>Spermatophyta</taxon>
        <taxon>Magnoliopsida</taxon>
        <taxon>eudicotyledons</taxon>
        <taxon>Gunneridae</taxon>
        <taxon>Pentapetalae</taxon>
        <taxon>asterids</taxon>
        <taxon>campanulids</taxon>
        <taxon>Asterales</taxon>
        <taxon>Asteraceae</taxon>
        <taxon>Asteroideae</taxon>
        <taxon>Anthemideae</taxon>
        <taxon>Matricariinae</taxon>
        <taxon>Achillea</taxon>
    </lineage>
</organism>
<feature type="domain" description="Terpene synthase N-terminal" evidence="7">
    <location>
        <begin position="31"/>
        <end position="206"/>
    </location>
</feature>
<name>L7XCQ7_ACHMI</name>
<evidence type="ECO:0000259" key="7">
    <source>
        <dbReference type="Pfam" id="PF01397"/>
    </source>
</evidence>
<sequence length="559" mass="64517">MAAVQATTGIQANTKTSAEPVRPLANFPPSKWGERFLSFSLDKSELERYAIDMEKPKEDLRKLIVDPKMDSNEKLGLIYSVHRLGLTYMFLQEIESQLDKLFNKFSLQDYEELDLYTISINFQVFRHLGYKLPCDVFNKFKDANSGTFKESITSDVRGMLGLYESAQLRIRGEKILDEASVFIEGKLKSVVNTLEGNLAQHVKQSLRRPFHQGMPMVEARLYFSNYEEECSAHDSLFKLAKLHFKYLELQQKEELRIVTKWYKDMRFQEDTPYIRDRVPEIYLWILGLYFEPRYSLARIIATKITLFLVVLDDTYDAYATIEEIRLLTDAKNKWDISALEQIPEYIRPFYKVLLNEYAEIEKEMAKEGRANTVIASKEAFQDIARGYLEEAEWTNSGYVASFPEYMKNGLITSAYNVISKSALVGMGEIVSEDALAWYESHPKPLQAAELISRLQDDVMTYQFERERGQSATGVDAYIKTYGVSEKKAIDELKIMIDNAWKDINEGCLKPRQVSMDLLAPILNLARMIDVVYRYDDGFTFPGSTLKEYINLLFVGSLPV</sequence>
<protein>
    <recommendedName>
        <fullName evidence="6">germacrene-A synthase</fullName>
        <ecNumber evidence="6">4.2.3.23</ecNumber>
    </recommendedName>
</protein>
<dbReference type="SFLD" id="SFLDS00005">
    <property type="entry name" value="Isoprenoid_Synthase_Type_I"/>
    <property type="match status" value="1"/>
</dbReference>
<evidence type="ECO:0000256" key="1">
    <source>
        <dbReference type="ARBA" id="ARBA00001946"/>
    </source>
</evidence>
<keyword evidence="5" id="KW-0456">Lyase</keyword>